<sequence length="100" mass="11154">MSDTETPTRMRALSDGGAELVYRAFPGDGIVFVYLPGSPAQQVAEVTRIGTIAPIIALPNPENCDRFRPYSDEIRDAAEGFYNEETPKRIDLYVRQTRGM</sequence>
<reference evidence="1 2" key="2">
    <citation type="submission" date="2019-05" db="EMBL/GenBank/DDBJ databases">
        <title>Glycomyces buryatensis sp. nov.</title>
        <authorList>
            <person name="Nikitina E."/>
        </authorList>
    </citation>
    <scope>NUCLEOTIDE SEQUENCE [LARGE SCALE GENOMIC DNA]</scope>
    <source>
        <strain evidence="1 2">18</strain>
    </source>
</reference>
<dbReference type="RefSeq" id="WP_136536856.1">
    <property type="nucleotide sequence ID" value="NZ_STGY01000073.1"/>
</dbReference>
<gene>
    <name evidence="1" type="ORF">FAB82_22755</name>
</gene>
<comment type="caution">
    <text evidence="1">The sequence shown here is derived from an EMBL/GenBank/DDBJ whole genome shotgun (WGS) entry which is preliminary data.</text>
</comment>
<dbReference type="AlphaFoldDB" id="A0A4S8Q4Y2"/>
<proteinExistence type="predicted"/>
<reference evidence="2" key="1">
    <citation type="submission" date="2019-04" db="EMBL/GenBank/DDBJ databases">
        <title>Nocardioides xinjiangensis sp. nov.</title>
        <authorList>
            <person name="Liu S."/>
        </authorList>
    </citation>
    <scope>NUCLEOTIDE SEQUENCE [LARGE SCALE GENOMIC DNA]</scope>
    <source>
        <strain evidence="2">18</strain>
    </source>
</reference>
<evidence type="ECO:0000313" key="1">
    <source>
        <dbReference type="EMBL" id="THV35699.1"/>
    </source>
</evidence>
<dbReference type="EMBL" id="STGY01000073">
    <property type="protein sequence ID" value="THV35699.1"/>
    <property type="molecule type" value="Genomic_DNA"/>
</dbReference>
<protein>
    <submittedName>
        <fullName evidence="1">Uncharacterized protein</fullName>
    </submittedName>
</protein>
<evidence type="ECO:0000313" key="2">
    <source>
        <dbReference type="Proteomes" id="UP000308760"/>
    </source>
</evidence>
<name>A0A4S8Q4Y2_9ACTN</name>
<accession>A0A4S8Q4Y2</accession>
<organism evidence="1 2">
    <name type="scientific">Glycomyces buryatensis</name>
    <dbReference type="NCBI Taxonomy" id="2570927"/>
    <lineage>
        <taxon>Bacteria</taxon>
        <taxon>Bacillati</taxon>
        <taxon>Actinomycetota</taxon>
        <taxon>Actinomycetes</taxon>
        <taxon>Glycomycetales</taxon>
        <taxon>Glycomycetaceae</taxon>
        <taxon>Glycomyces</taxon>
    </lineage>
</organism>
<dbReference type="Proteomes" id="UP000308760">
    <property type="component" value="Unassembled WGS sequence"/>
</dbReference>
<keyword evidence="2" id="KW-1185">Reference proteome</keyword>